<dbReference type="EMBL" id="FLQU01000973">
    <property type="protein sequence ID" value="SBS90673.1"/>
    <property type="molecule type" value="Genomic_DNA"/>
</dbReference>
<dbReference type="EMBL" id="FLQV01003519">
    <property type="protein sequence ID" value="SBT02555.1"/>
    <property type="molecule type" value="Genomic_DNA"/>
</dbReference>
<evidence type="ECO:0000313" key="3">
    <source>
        <dbReference type="EMBL" id="SBT02555.1"/>
    </source>
</evidence>
<keyword evidence="1" id="KW-0472">Membrane</keyword>
<accession>A0A1A8WFU8</accession>
<dbReference type="AlphaFoldDB" id="A0A1A8WFU8"/>
<sequence>MAALQDNEWEDILKELPTYQIYNEFDSDVQSIDNKGDCLSLEIEKEEVSTFCKKLVRNLRKLPDIEKYEVRKERCFYLQHWAYYTIRKIFSKYSNNINKGSILSKLRGIATSINYKDLSRMPCGCPFDGDEKDWKDEKDLHDFFKNHNSIKCNDFDINKCQKYHDYVTYIKRLYDNFNNEDECCYYGILDDTCTHYFNCEKDYDPSDLLTKLNEQIGALKKKSDKADETLTSGISLNIPVTEPENSMSLPLENSEQVNGTKGLQESVKCEKFPSNTCPSQISKGLTRASSHLTGGDNVDANSYLNDGVLPRGDEVISVTPLTTDIQDKEDANLSSLVQSENYILESPSFRNGLTVASIIGTVLFFSLYFKSRSCQFYSNRKVKRKKKYNYLYDMNEDELSADELESVYIYTPSNRLYMDYHPNRNSELIQKTVYYDLEQQYYEEM</sequence>
<dbReference type="Proteomes" id="UP000078546">
    <property type="component" value="Unassembled WGS sequence"/>
</dbReference>
<reference evidence="4 5" key="1">
    <citation type="submission" date="2016-05" db="EMBL/GenBank/DDBJ databases">
        <authorList>
            <person name="Naeem Raeece"/>
        </authorList>
    </citation>
    <scope>NUCLEOTIDE SEQUENCE [LARGE SCALE GENOMIC DNA]</scope>
</reference>
<keyword evidence="1" id="KW-1133">Transmembrane helix</keyword>
<evidence type="ECO:0000313" key="5">
    <source>
        <dbReference type="Proteomes" id="UP000078560"/>
    </source>
</evidence>
<proteinExistence type="predicted"/>
<organism evidence="2 5">
    <name type="scientific">Plasmodium ovale curtisi</name>
    <dbReference type="NCBI Taxonomy" id="864141"/>
    <lineage>
        <taxon>Eukaryota</taxon>
        <taxon>Sar</taxon>
        <taxon>Alveolata</taxon>
        <taxon>Apicomplexa</taxon>
        <taxon>Aconoidasida</taxon>
        <taxon>Haemosporida</taxon>
        <taxon>Plasmodiidae</taxon>
        <taxon>Plasmodium</taxon>
        <taxon>Plasmodium (Plasmodium)</taxon>
    </lineage>
</organism>
<dbReference type="InterPro" id="IPR008780">
    <property type="entry name" value="Plasmodium_Vir"/>
</dbReference>
<reference evidence="2" key="2">
    <citation type="submission" date="2016-05" db="EMBL/GenBank/DDBJ databases">
        <authorList>
            <person name="Lavstsen T."/>
            <person name="Jespersen J.S."/>
        </authorList>
    </citation>
    <scope>NUCLEOTIDE SEQUENCE [LARGE SCALE GENOMIC DNA]</scope>
</reference>
<dbReference type="Proteomes" id="UP000078560">
    <property type="component" value="Unassembled WGS sequence"/>
</dbReference>
<evidence type="ECO:0000313" key="2">
    <source>
        <dbReference type="EMBL" id="SBS90673.1"/>
    </source>
</evidence>
<protein>
    <submittedName>
        <fullName evidence="2">PIR Superfamily Protein</fullName>
    </submittedName>
</protein>
<evidence type="ECO:0000256" key="1">
    <source>
        <dbReference type="SAM" id="Phobius"/>
    </source>
</evidence>
<name>A0A1A8WFU8_PLAOA</name>
<evidence type="ECO:0000313" key="4">
    <source>
        <dbReference type="Proteomes" id="UP000078546"/>
    </source>
</evidence>
<gene>
    <name evidence="3" type="ORF">POVCU1_078240</name>
    <name evidence="2" type="ORF">POVCU2_0062930</name>
</gene>
<feature type="transmembrane region" description="Helical" evidence="1">
    <location>
        <begin position="349"/>
        <end position="369"/>
    </location>
</feature>
<keyword evidence="1" id="KW-0812">Transmembrane</keyword>
<dbReference type="Pfam" id="PF05795">
    <property type="entry name" value="Plasmodium_Vir"/>
    <property type="match status" value="1"/>
</dbReference>